<reference evidence="5 6" key="1">
    <citation type="journal article" date="2014" name="Agronomy (Basel)">
        <title>A Draft Genome Sequence for Ensete ventricosum, the Drought-Tolerant Tree Against Hunger.</title>
        <authorList>
            <person name="Harrison J."/>
            <person name="Moore K.A."/>
            <person name="Paszkiewicz K."/>
            <person name="Jones T."/>
            <person name="Grant M."/>
            <person name="Ambacheew D."/>
            <person name="Muzemil S."/>
            <person name="Studholme D.J."/>
        </authorList>
    </citation>
    <scope>NUCLEOTIDE SEQUENCE [LARGE SCALE GENOMIC DNA]</scope>
</reference>
<dbReference type="Gene3D" id="3.40.1050.10">
    <property type="entry name" value="Carbonic anhydrase"/>
    <property type="match status" value="1"/>
</dbReference>
<feature type="region of interest" description="Disordered" evidence="4">
    <location>
        <begin position="69"/>
        <end position="91"/>
    </location>
</feature>
<organism evidence="5 6">
    <name type="scientific">Ensete ventricosum</name>
    <name type="common">Abyssinian banana</name>
    <name type="synonym">Musa ensete</name>
    <dbReference type="NCBI Taxonomy" id="4639"/>
    <lineage>
        <taxon>Eukaryota</taxon>
        <taxon>Viridiplantae</taxon>
        <taxon>Streptophyta</taxon>
        <taxon>Embryophyta</taxon>
        <taxon>Tracheophyta</taxon>
        <taxon>Spermatophyta</taxon>
        <taxon>Magnoliopsida</taxon>
        <taxon>Liliopsida</taxon>
        <taxon>Zingiberales</taxon>
        <taxon>Musaceae</taxon>
        <taxon>Ensete</taxon>
    </lineage>
</organism>
<comment type="catalytic activity">
    <reaction evidence="3">
        <text>hydrogencarbonate + H(+) = CO2 + H2O</text>
        <dbReference type="Rhea" id="RHEA:10748"/>
        <dbReference type="ChEBI" id="CHEBI:15377"/>
        <dbReference type="ChEBI" id="CHEBI:15378"/>
        <dbReference type="ChEBI" id="CHEBI:16526"/>
        <dbReference type="ChEBI" id="CHEBI:17544"/>
        <dbReference type="EC" id="4.2.1.1"/>
    </reaction>
</comment>
<evidence type="ECO:0000313" key="6">
    <source>
        <dbReference type="Proteomes" id="UP000287651"/>
    </source>
</evidence>
<keyword evidence="3" id="KW-0456">Lyase</keyword>
<evidence type="ECO:0000256" key="2">
    <source>
        <dbReference type="PIRSR" id="PIRSR601765-1"/>
    </source>
</evidence>
<dbReference type="InterPro" id="IPR001765">
    <property type="entry name" value="Carbonic_anhydrase"/>
</dbReference>
<sequence>MSTTAGVHCFASLVRANLSSSHKKPTSSSPSFPRLIRNSPVFAAPTAVAPAVVSSRPLHLFSFRKWSHWSGSSPGLCSSRRTSMSESPEPRFDAKKSDLFAELKEGQSPKVKYAGVGAAIEYAVLHLKVSISFTIFSIVQVQNIMVIGHSRCGGIKGLMSIKDDGTTST</sequence>
<dbReference type="SUPFAM" id="SSF53056">
    <property type="entry name" value="beta-carbonic anhydrase, cab"/>
    <property type="match status" value="1"/>
</dbReference>
<dbReference type="EMBL" id="AMZH03011362">
    <property type="protein sequence ID" value="RRT53013.1"/>
    <property type="molecule type" value="Genomic_DNA"/>
</dbReference>
<evidence type="ECO:0000256" key="3">
    <source>
        <dbReference type="RuleBase" id="RU003956"/>
    </source>
</evidence>
<dbReference type="GO" id="GO:0008270">
    <property type="term" value="F:zinc ion binding"/>
    <property type="evidence" value="ECO:0007669"/>
    <property type="project" value="UniProtKB-UniRule"/>
</dbReference>
<evidence type="ECO:0000256" key="1">
    <source>
        <dbReference type="ARBA" id="ARBA00006217"/>
    </source>
</evidence>
<dbReference type="InterPro" id="IPR036874">
    <property type="entry name" value="Carbonic_anhydrase_sf"/>
</dbReference>
<evidence type="ECO:0000313" key="5">
    <source>
        <dbReference type="EMBL" id="RRT53013.1"/>
    </source>
</evidence>
<dbReference type="Proteomes" id="UP000287651">
    <property type="component" value="Unassembled WGS sequence"/>
</dbReference>
<feature type="compositionally biased region" description="Polar residues" evidence="4">
    <location>
        <begin position="69"/>
        <end position="86"/>
    </location>
</feature>
<dbReference type="EC" id="4.2.1.1" evidence="3"/>
<dbReference type="PANTHER" id="PTHR11002:SF56">
    <property type="entry name" value="BETA CARBONIC ANHYDRASE 2, CHLOROPLASTIC"/>
    <property type="match status" value="1"/>
</dbReference>
<comment type="function">
    <text evidence="3">Reversible hydration of carbon dioxide.</text>
</comment>
<name>A0A426YMS8_ENSVE</name>
<dbReference type="AlphaFoldDB" id="A0A426YMS8"/>
<dbReference type="Pfam" id="PF00484">
    <property type="entry name" value="Pro_CA"/>
    <property type="match status" value="1"/>
</dbReference>
<gene>
    <name evidence="5" type="ORF">B296_00014860</name>
</gene>
<comment type="cofactor">
    <cofactor evidence="2">
        <name>Zn(2+)</name>
        <dbReference type="ChEBI" id="CHEBI:29105"/>
    </cofactor>
    <text evidence="2">Binds 1 zinc ion per subunit.</text>
</comment>
<evidence type="ECO:0000256" key="4">
    <source>
        <dbReference type="SAM" id="MobiDB-lite"/>
    </source>
</evidence>
<accession>A0A426YMS8</accession>
<keyword evidence="2 3" id="KW-0862">Zinc</keyword>
<feature type="binding site" evidence="2">
    <location>
        <position position="152"/>
    </location>
    <ligand>
        <name>Zn(2+)</name>
        <dbReference type="ChEBI" id="CHEBI:29105"/>
    </ligand>
</feature>
<protein>
    <recommendedName>
        <fullName evidence="3">Carbonic anhydrase</fullName>
        <ecNumber evidence="3">4.2.1.1</ecNumber>
    </recommendedName>
    <alternativeName>
        <fullName evidence="3">Carbonate dehydratase</fullName>
    </alternativeName>
</protein>
<feature type="binding site" evidence="2">
    <location>
        <position position="149"/>
    </location>
    <ligand>
        <name>Zn(2+)</name>
        <dbReference type="ChEBI" id="CHEBI:29105"/>
    </ligand>
</feature>
<dbReference type="GO" id="GO:0004089">
    <property type="term" value="F:carbonate dehydratase activity"/>
    <property type="evidence" value="ECO:0007669"/>
    <property type="project" value="UniProtKB-UniRule"/>
</dbReference>
<dbReference type="PANTHER" id="PTHR11002">
    <property type="entry name" value="CARBONIC ANHYDRASE"/>
    <property type="match status" value="1"/>
</dbReference>
<proteinExistence type="inferred from homology"/>
<keyword evidence="2" id="KW-0479">Metal-binding</keyword>
<comment type="caution">
    <text evidence="5">The sequence shown here is derived from an EMBL/GenBank/DDBJ whole genome shotgun (WGS) entry which is preliminary data.</text>
</comment>
<comment type="similarity">
    <text evidence="1 3">Belongs to the beta-class carbonic anhydrase family.</text>
</comment>